<dbReference type="SUPFAM" id="SSF52833">
    <property type="entry name" value="Thioredoxin-like"/>
    <property type="match status" value="1"/>
</dbReference>
<sequence length="239" mass="27747">MSSSSEWVLYYWPLAGRGEFVRLVFEEAGVPYKEINDVELLSKNFKKIDLPPSEDFSFPCFAPPVIKKGDFVLSQTPVICEYLGKKFGLYPDGGEEEEYHARQFNLTIHDFIADGRLAFHGRNHTESYYTQKEETQPYIDFFVKNRLPKWLRNLEHLLNANYGKHGGKGYAIGTKMTYVDLALLHVLRATESQFPAPWEELKGSFPLCREFKERMSQRPNLAAYFKSDRCRPFEGNSMM</sequence>
<evidence type="ECO:0000313" key="3">
    <source>
        <dbReference type="Proteomes" id="UP000085678"/>
    </source>
</evidence>
<evidence type="ECO:0000313" key="4">
    <source>
        <dbReference type="RefSeq" id="XP_013419958.1"/>
    </source>
</evidence>
<protein>
    <submittedName>
        <fullName evidence="4 5">Glutathione S-transferase-like</fullName>
    </submittedName>
</protein>
<dbReference type="InterPro" id="IPR010987">
    <property type="entry name" value="Glutathione-S-Trfase_C-like"/>
</dbReference>
<dbReference type="InterPro" id="IPR004045">
    <property type="entry name" value="Glutathione_S-Trfase_N"/>
</dbReference>
<dbReference type="OrthoDB" id="4951845at2759"/>
<evidence type="ECO:0000259" key="1">
    <source>
        <dbReference type="PROSITE" id="PS50404"/>
    </source>
</evidence>
<feature type="domain" description="GST N-terminal" evidence="1">
    <location>
        <begin position="5"/>
        <end position="91"/>
    </location>
</feature>
<dbReference type="PANTHER" id="PTHR11571">
    <property type="entry name" value="GLUTATHIONE S-TRANSFERASE"/>
    <property type="match status" value="1"/>
</dbReference>
<dbReference type="KEGG" id="lak:106180506"/>
<dbReference type="SFLD" id="SFLDS00019">
    <property type="entry name" value="Glutathione_Transferase_(cytos"/>
    <property type="match status" value="1"/>
</dbReference>
<proteinExistence type="predicted"/>
<dbReference type="Pfam" id="PF14497">
    <property type="entry name" value="GST_C_3"/>
    <property type="match status" value="1"/>
</dbReference>
<organism evidence="5">
    <name type="scientific">Lingula anatina</name>
    <name type="common">Brachiopod</name>
    <name type="synonym">Lingula unguis</name>
    <dbReference type="NCBI Taxonomy" id="7574"/>
    <lineage>
        <taxon>Eukaryota</taxon>
        <taxon>Metazoa</taxon>
        <taxon>Spiralia</taxon>
        <taxon>Lophotrochozoa</taxon>
        <taxon>Brachiopoda</taxon>
        <taxon>Linguliformea</taxon>
        <taxon>Lingulata</taxon>
        <taxon>Lingulida</taxon>
        <taxon>Linguloidea</taxon>
        <taxon>Lingulidae</taxon>
        <taxon>Lingula</taxon>
    </lineage>
</organism>
<gene>
    <name evidence="4 5" type="primary">LOC106180506</name>
</gene>
<dbReference type="GO" id="GO:0004364">
    <property type="term" value="F:glutathione transferase activity"/>
    <property type="evidence" value="ECO:0007669"/>
    <property type="project" value="TreeGrafter"/>
</dbReference>
<dbReference type="Gene3D" id="3.40.30.10">
    <property type="entry name" value="Glutaredoxin"/>
    <property type="match status" value="1"/>
</dbReference>
<dbReference type="PROSITE" id="PS50404">
    <property type="entry name" value="GST_NTER"/>
    <property type="match status" value="1"/>
</dbReference>
<evidence type="ECO:0000313" key="5">
    <source>
        <dbReference type="RefSeq" id="XP_013419959.1"/>
    </source>
</evidence>
<dbReference type="InterPro" id="IPR050213">
    <property type="entry name" value="GST_superfamily"/>
</dbReference>
<dbReference type="AlphaFoldDB" id="A0A1S3KBZ3"/>
<evidence type="ECO:0000259" key="2">
    <source>
        <dbReference type="PROSITE" id="PS50405"/>
    </source>
</evidence>
<feature type="domain" description="GST C-terminal" evidence="2">
    <location>
        <begin position="94"/>
        <end position="233"/>
    </location>
</feature>
<dbReference type="InterPro" id="IPR036282">
    <property type="entry name" value="Glutathione-S-Trfase_C_sf"/>
</dbReference>
<dbReference type="GeneID" id="106180506"/>
<dbReference type="CDD" id="cd03039">
    <property type="entry name" value="GST_N_Sigma_like"/>
    <property type="match status" value="1"/>
</dbReference>
<reference evidence="4 5" key="1">
    <citation type="submission" date="2023-09" db="UniProtKB">
        <authorList>
            <consortium name="RefSeq"/>
        </authorList>
    </citation>
    <scope>IDENTIFICATION</scope>
    <source>
        <tissue evidence="4 5">Gonads</tissue>
    </source>
</reference>
<dbReference type="Proteomes" id="UP000085678">
    <property type="component" value="Unplaced"/>
</dbReference>
<dbReference type="PROSITE" id="PS50405">
    <property type="entry name" value="GST_CTER"/>
    <property type="match status" value="1"/>
</dbReference>
<dbReference type="CDD" id="cd03192">
    <property type="entry name" value="GST_C_Sigma_like"/>
    <property type="match status" value="1"/>
</dbReference>
<dbReference type="PANTHER" id="PTHR11571:SF263">
    <property type="entry name" value="GLUTATHIONE S-TRANSFERASE"/>
    <property type="match status" value="1"/>
</dbReference>
<dbReference type="RefSeq" id="XP_013419959.1">
    <property type="nucleotide sequence ID" value="XM_013564505.2"/>
</dbReference>
<dbReference type="OMA" id="LWVHQLQ"/>
<dbReference type="Gene3D" id="1.20.1050.10">
    <property type="match status" value="1"/>
</dbReference>
<dbReference type="GO" id="GO:0006749">
    <property type="term" value="P:glutathione metabolic process"/>
    <property type="evidence" value="ECO:0007669"/>
    <property type="project" value="TreeGrafter"/>
</dbReference>
<keyword evidence="3" id="KW-1185">Reference proteome</keyword>
<name>A0A1S3KBZ3_LINAN</name>
<dbReference type="STRING" id="7574.A0A1S3KBZ3"/>
<dbReference type="InterPro" id="IPR036249">
    <property type="entry name" value="Thioredoxin-like_sf"/>
</dbReference>
<dbReference type="SUPFAM" id="SSF47616">
    <property type="entry name" value="GST C-terminal domain-like"/>
    <property type="match status" value="1"/>
</dbReference>
<dbReference type="InterPro" id="IPR004046">
    <property type="entry name" value="GST_C"/>
</dbReference>
<accession>A0A1S3KBZ3</accession>
<dbReference type="RefSeq" id="XP_013419958.1">
    <property type="nucleotide sequence ID" value="XM_013564504.2"/>
</dbReference>
<dbReference type="InterPro" id="IPR040079">
    <property type="entry name" value="Glutathione_S-Trfase"/>
</dbReference>